<evidence type="ECO:0000256" key="1">
    <source>
        <dbReference type="SAM" id="Phobius"/>
    </source>
</evidence>
<keyword evidence="1" id="KW-0812">Transmembrane</keyword>
<sequence length="73" mass="8734">MEVFLCLVILYFNGSTNFLVAVFGFCFCFLWTSSDWNDIFFKGSVFISRRPIQFIAYKVKTEINQFIFRTYSR</sequence>
<reference evidence="2" key="2">
    <citation type="submission" date="2025-09" db="UniProtKB">
        <authorList>
            <consortium name="Ensembl"/>
        </authorList>
    </citation>
    <scope>IDENTIFICATION</scope>
</reference>
<evidence type="ECO:0000313" key="2">
    <source>
        <dbReference type="Ensembl" id="ENSMNEP00000006109.1"/>
    </source>
</evidence>
<dbReference type="AlphaFoldDB" id="A0A2K6B3X2"/>
<keyword evidence="1" id="KW-0472">Membrane</keyword>
<keyword evidence="1" id="KW-1133">Transmembrane helix</keyword>
<accession>A0A2K6B3X2</accession>
<proteinExistence type="predicted"/>
<organism evidence="2 3">
    <name type="scientific">Macaca nemestrina</name>
    <name type="common">Pig-tailed macaque</name>
    <dbReference type="NCBI Taxonomy" id="9545"/>
    <lineage>
        <taxon>Eukaryota</taxon>
        <taxon>Metazoa</taxon>
        <taxon>Chordata</taxon>
        <taxon>Craniata</taxon>
        <taxon>Vertebrata</taxon>
        <taxon>Euteleostomi</taxon>
        <taxon>Mammalia</taxon>
        <taxon>Eutheria</taxon>
        <taxon>Euarchontoglires</taxon>
        <taxon>Primates</taxon>
        <taxon>Haplorrhini</taxon>
        <taxon>Catarrhini</taxon>
        <taxon>Cercopithecidae</taxon>
        <taxon>Cercopithecinae</taxon>
        <taxon>Macaca</taxon>
    </lineage>
</organism>
<dbReference type="Proteomes" id="UP000233120">
    <property type="component" value="Unassembled WGS sequence"/>
</dbReference>
<protein>
    <submittedName>
        <fullName evidence="2">Uncharacterized protein</fullName>
    </submittedName>
</protein>
<dbReference type="Ensembl" id="ENSMNET00000029600.1">
    <property type="protein sequence ID" value="ENSMNEP00000006109.1"/>
    <property type="gene ID" value="ENSMNEG00000026949.1"/>
</dbReference>
<dbReference type="GeneTree" id="ENSGT00910000147219"/>
<dbReference type="OMA" id="VFWFCFC"/>
<evidence type="ECO:0000313" key="3">
    <source>
        <dbReference type="Proteomes" id="UP000233120"/>
    </source>
</evidence>
<dbReference type="Bgee" id="ENSMNEG00000026949">
    <property type="expression patterns" value="Expressed in temporal lobe and 7 other cell types or tissues"/>
</dbReference>
<feature type="transmembrane region" description="Helical" evidence="1">
    <location>
        <begin position="7"/>
        <end position="32"/>
    </location>
</feature>
<reference evidence="2" key="1">
    <citation type="submission" date="2025-08" db="UniProtKB">
        <authorList>
            <consortium name="Ensembl"/>
        </authorList>
    </citation>
    <scope>IDENTIFICATION</scope>
</reference>
<keyword evidence="3" id="KW-1185">Reference proteome</keyword>
<name>A0A2K6B3X2_MACNE</name>